<sequence>MASDLTKVKLGPCKVIFDAGGTDEVTIETTQGGVVLTYETTSREVTVDQFGSTPIREIITGRTATVEAPFAEYDIVKLAKFIPGSKLVTDALDPTKQRVDVDASKIIDLINYAKKLQIIPLSSDATANDTITLYKAAPTTTLNYTYSFDNELITNVSFKGYPDENGRLIGLGDPDATE</sequence>
<keyword evidence="2" id="KW-1185">Reference proteome</keyword>
<reference evidence="1 2" key="1">
    <citation type="submission" date="2021-04" db="EMBL/GenBank/DDBJ databases">
        <title>Draft genome sequence of Paenibacillus cisolokensis, LC2-13A.</title>
        <authorList>
            <person name="Uke A."/>
            <person name="Chhe C."/>
            <person name="Baramee S."/>
            <person name="Kosugi A."/>
        </authorList>
    </citation>
    <scope>NUCLEOTIDE SEQUENCE [LARGE SCALE GENOMIC DNA]</scope>
    <source>
        <strain evidence="1 2">LC2-13A</strain>
    </source>
</reference>
<dbReference type="EMBL" id="BOVJ01000068">
    <property type="protein sequence ID" value="GIQ63716.1"/>
    <property type="molecule type" value="Genomic_DNA"/>
</dbReference>
<protein>
    <submittedName>
        <fullName evidence="1">Uncharacterized protein</fullName>
    </submittedName>
</protein>
<gene>
    <name evidence="1" type="ORF">PACILC2_22840</name>
</gene>
<organism evidence="1 2">
    <name type="scientific">Paenibacillus cisolokensis</name>
    <dbReference type="NCBI Taxonomy" id="1658519"/>
    <lineage>
        <taxon>Bacteria</taxon>
        <taxon>Bacillati</taxon>
        <taxon>Bacillota</taxon>
        <taxon>Bacilli</taxon>
        <taxon>Bacillales</taxon>
        <taxon>Paenibacillaceae</taxon>
        <taxon>Paenibacillus</taxon>
    </lineage>
</organism>
<proteinExistence type="predicted"/>
<evidence type="ECO:0000313" key="2">
    <source>
        <dbReference type="Proteomes" id="UP000680304"/>
    </source>
</evidence>
<dbReference type="RefSeq" id="WP_213528792.1">
    <property type="nucleotide sequence ID" value="NZ_BOVJ01000068.1"/>
</dbReference>
<evidence type="ECO:0000313" key="1">
    <source>
        <dbReference type="EMBL" id="GIQ63716.1"/>
    </source>
</evidence>
<comment type="caution">
    <text evidence="1">The sequence shown here is derived from an EMBL/GenBank/DDBJ whole genome shotgun (WGS) entry which is preliminary data.</text>
</comment>
<dbReference type="Proteomes" id="UP000680304">
    <property type="component" value="Unassembled WGS sequence"/>
</dbReference>
<name>A0ABQ4N6F4_9BACL</name>
<accession>A0ABQ4N6F4</accession>